<dbReference type="PANTHER" id="PTHR28200:SF1">
    <property type="entry name" value="DASH COMPLEX SUBUNIT ASK1"/>
    <property type="match status" value="1"/>
</dbReference>
<organism evidence="17 18">
    <name type="scientific">Leucosporidium creatinivorum</name>
    <dbReference type="NCBI Taxonomy" id="106004"/>
    <lineage>
        <taxon>Eukaryota</taxon>
        <taxon>Fungi</taxon>
        <taxon>Dikarya</taxon>
        <taxon>Basidiomycota</taxon>
        <taxon>Pucciniomycotina</taxon>
        <taxon>Microbotryomycetes</taxon>
        <taxon>Leucosporidiales</taxon>
        <taxon>Leucosporidium</taxon>
    </lineage>
</organism>
<evidence type="ECO:0000256" key="4">
    <source>
        <dbReference type="ARBA" id="ARBA00010731"/>
    </source>
</evidence>
<comment type="similarity">
    <text evidence="4">Belongs to the DASH complex ASK1 family.</text>
</comment>
<evidence type="ECO:0000256" key="13">
    <source>
        <dbReference type="ARBA" id="ARBA00023242"/>
    </source>
</evidence>
<evidence type="ECO:0000256" key="10">
    <source>
        <dbReference type="ARBA" id="ARBA00022776"/>
    </source>
</evidence>
<dbReference type="GO" id="GO:0051301">
    <property type="term" value="P:cell division"/>
    <property type="evidence" value="ECO:0007669"/>
    <property type="project" value="UniProtKB-KW"/>
</dbReference>
<dbReference type="STRING" id="106004.A0A1Y2F720"/>
<dbReference type="InterPro" id="IPR013964">
    <property type="entry name" value="DASH_Ask1"/>
</dbReference>
<evidence type="ECO:0000256" key="8">
    <source>
        <dbReference type="ARBA" id="ARBA00022618"/>
    </source>
</evidence>
<feature type="compositionally biased region" description="Acidic residues" evidence="16">
    <location>
        <begin position="492"/>
        <end position="502"/>
    </location>
</feature>
<feature type="compositionally biased region" description="Low complexity" evidence="16">
    <location>
        <begin position="236"/>
        <end position="250"/>
    </location>
</feature>
<feature type="region of interest" description="Disordered" evidence="16">
    <location>
        <begin position="486"/>
        <end position="518"/>
    </location>
</feature>
<evidence type="ECO:0000256" key="11">
    <source>
        <dbReference type="ARBA" id="ARBA00022838"/>
    </source>
</evidence>
<feature type="region of interest" description="Disordered" evidence="16">
    <location>
        <begin position="533"/>
        <end position="603"/>
    </location>
</feature>
<keyword evidence="14" id="KW-0131">Cell cycle</keyword>
<evidence type="ECO:0000256" key="7">
    <source>
        <dbReference type="ARBA" id="ARBA00022490"/>
    </source>
</evidence>
<proteinExistence type="inferred from homology"/>
<feature type="region of interest" description="Disordered" evidence="16">
    <location>
        <begin position="335"/>
        <end position="372"/>
    </location>
</feature>
<evidence type="ECO:0000256" key="2">
    <source>
        <dbReference type="ARBA" id="ARBA00004186"/>
    </source>
</evidence>
<keyword evidence="15" id="KW-0137">Centromere</keyword>
<feature type="region of interest" description="Disordered" evidence="16">
    <location>
        <begin position="189"/>
        <end position="299"/>
    </location>
</feature>
<feature type="compositionally biased region" description="Polar residues" evidence="16">
    <location>
        <begin position="132"/>
        <end position="142"/>
    </location>
</feature>
<keyword evidence="10" id="KW-0498">Mitosis</keyword>
<name>A0A1Y2F720_9BASI</name>
<feature type="compositionally biased region" description="Basic and acidic residues" evidence="16">
    <location>
        <begin position="196"/>
        <end position="205"/>
    </location>
</feature>
<feature type="region of interest" description="Disordered" evidence="16">
    <location>
        <begin position="408"/>
        <end position="442"/>
    </location>
</feature>
<gene>
    <name evidence="17" type="ORF">BCR35DRAFT_291559</name>
</gene>
<evidence type="ECO:0000256" key="6">
    <source>
        <dbReference type="ARBA" id="ARBA00022454"/>
    </source>
</evidence>
<keyword evidence="7" id="KW-0963">Cytoplasm</keyword>
<feature type="compositionally biased region" description="Basic and acidic residues" evidence="16">
    <location>
        <begin position="503"/>
        <end position="513"/>
    </location>
</feature>
<keyword evidence="12" id="KW-0206">Cytoskeleton</keyword>
<dbReference type="GO" id="GO:0042729">
    <property type="term" value="C:DASH complex"/>
    <property type="evidence" value="ECO:0007669"/>
    <property type="project" value="InterPro"/>
</dbReference>
<evidence type="ECO:0000256" key="3">
    <source>
        <dbReference type="ARBA" id="ARBA00004629"/>
    </source>
</evidence>
<evidence type="ECO:0000256" key="5">
    <source>
        <dbReference type="ARBA" id="ARBA00014520"/>
    </source>
</evidence>
<feature type="region of interest" description="Disordered" evidence="16">
    <location>
        <begin position="132"/>
        <end position="167"/>
    </location>
</feature>
<evidence type="ECO:0000313" key="17">
    <source>
        <dbReference type="EMBL" id="ORY79274.1"/>
    </source>
</evidence>
<dbReference type="GO" id="GO:0008608">
    <property type="term" value="P:attachment of spindle microtubules to kinetochore"/>
    <property type="evidence" value="ECO:0007669"/>
    <property type="project" value="InterPro"/>
</dbReference>
<dbReference type="GO" id="GO:0072686">
    <property type="term" value="C:mitotic spindle"/>
    <property type="evidence" value="ECO:0007669"/>
    <property type="project" value="InterPro"/>
</dbReference>
<comment type="caution">
    <text evidence="17">The sequence shown here is derived from an EMBL/GenBank/DDBJ whole genome shotgun (WGS) entry which is preliminary data.</text>
</comment>
<keyword evidence="18" id="KW-1185">Reference proteome</keyword>
<dbReference type="Pfam" id="PF08655">
    <property type="entry name" value="DASH_Ask1"/>
    <property type="match status" value="1"/>
</dbReference>
<evidence type="ECO:0000256" key="16">
    <source>
        <dbReference type="SAM" id="MobiDB-lite"/>
    </source>
</evidence>
<evidence type="ECO:0000256" key="1">
    <source>
        <dbReference type="ARBA" id="ARBA00004123"/>
    </source>
</evidence>
<dbReference type="OrthoDB" id="5573898at2759"/>
<evidence type="ECO:0000256" key="15">
    <source>
        <dbReference type="ARBA" id="ARBA00023328"/>
    </source>
</evidence>
<comment type="subcellular location">
    <subcellularLocation>
        <location evidence="3">Chromosome</location>
        <location evidence="3">Centromere</location>
        <location evidence="3">Kinetochore</location>
    </subcellularLocation>
    <subcellularLocation>
        <location evidence="2">Cytoplasm</location>
        <location evidence="2">Cytoskeleton</location>
        <location evidence="2">Spindle</location>
    </subcellularLocation>
    <subcellularLocation>
        <location evidence="1">Nucleus</location>
    </subcellularLocation>
</comment>
<keyword evidence="8" id="KW-0132">Cell division</keyword>
<evidence type="ECO:0000256" key="12">
    <source>
        <dbReference type="ARBA" id="ARBA00023212"/>
    </source>
</evidence>
<feature type="compositionally biased region" description="Low complexity" evidence="16">
    <location>
        <begin position="337"/>
        <end position="351"/>
    </location>
</feature>
<evidence type="ECO:0000256" key="9">
    <source>
        <dbReference type="ARBA" id="ARBA00022701"/>
    </source>
</evidence>
<keyword evidence="13" id="KW-0539">Nucleus</keyword>
<dbReference type="GO" id="GO:0005874">
    <property type="term" value="C:microtubule"/>
    <property type="evidence" value="ECO:0007669"/>
    <property type="project" value="UniProtKB-KW"/>
</dbReference>
<keyword evidence="9" id="KW-0493">Microtubule</keyword>
<dbReference type="PANTHER" id="PTHR28200">
    <property type="entry name" value="DASH COMPLEX SUBUNIT ASK1"/>
    <property type="match status" value="1"/>
</dbReference>
<dbReference type="GO" id="GO:0044732">
    <property type="term" value="C:mitotic spindle pole body"/>
    <property type="evidence" value="ECO:0007669"/>
    <property type="project" value="TreeGrafter"/>
</dbReference>
<dbReference type="InParanoid" id="A0A1Y2F720"/>
<sequence>MAHRRVYYDPSNPVMLRPDDIVRLSPSEIQAASDQIDQNMVVLLQKIEENFARCNQIVIERILPAVTQHGENSQRIYESVKFWKPFFEAAAAQRYSDQDTEVPEGDSGISENHLPQNDADASLSFADASQISGDVSQASEGTPQPPTSAHAAKGKAPAGQQPWSDDASQYDSLQADLDQLGLPAKYDANTSAATDSSKEIHRLRLGDLPPDSPDIPVPEWETINHTTRKPSYQEQPSPSLSAANSSLPFPTSTRPGAPPASNPALLHKILSKNFASPRPPGSSTPGRSNLPKGWNGLADLSQTPLSAFASPIKRQGAAADESGWDHDLALGSATRHLSSSPLPPNLSIQPSFSLGSPMPPSRTPAKEAARRMTQDVYDATTGFEDSPGLEPPSVMKEWATRNYASLMEDLPAPSPSEGRRKGFEEEQENFEGGEGEESFDADEAELQTLRMAALADYGGGTTAKIDDLLGEQSFARLVDDDEADRFGRLNLDEQEESYTMEAPEEHEYDHQQQHPEQSYVEEGISEDEVVGLAPPEDTFFGTKDGQQQQNRSLFDEDLTSPGQPNANGFRMMGAVDHTLHGGQLLESEPFESSPLQGRNRGEY</sequence>
<feature type="region of interest" description="Disordered" evidence="16">
    <location>
        <begin position="94"/>
        <end position="117"/>
    </location>
</feature>
<accession>A0A1Y2F720</accession>
<evidence type="ECO:0000256" key="14">
    <source>
        <dbReference type="ARBA" id="ARBA00023306"/>
    </source>
</evidence>
<keyword evidence="11" id="KW-0995">Kinetochore</keyword>
<dbReference type="EMBL" id="MCGR01000027">
    <property type="protein sequence ID" value="ORY79274.1"/>
    <property type="molecule type" value="Genomic_DNA"/>
</dbReference>
<protein>
    <recommendedName>
        <fullName evidence="5">DASH complex subunit ASK1</fullName>
    </recommendedName>
</protein>
<feature type="compositionally biased region" description="Polar residues" evidence="16">
    <location>
        <begin position="223"/>
        <end position="235"/>
    </location>
</feature>
<dbReference type="Proteomes" id="UP000193467">
    <property type="component" value="Unassembled WGS sequence"/>
</dbReference>
<keyword evidence="6" id="KW-0158">Chromosome</keyword>
<dbReference type="FunCoup" id="A0A1Y2F720">
    <property type="interactions" value="10"/>
</dbReference>
<feature type="compositionally biased region" description="Acidic residues" evidence="16">
    <location>
        <begin position="425"/>
        <end position="442"/>
    </location>
</feature>
<reference evidence="17 18" key="1">
    <citation type="submission" date="2016-07" db="EMBL/GenBank/DDBJ databases">
        <title>Pervasive Adenine N6-methylation of Active Genes in Fungi.</title>
        <authorList>
            <consortium name="DOE Joint Genome Institute"/>
            <person name="Mondo S.J."/>
            <person name="Dannebaum R.O."/>
            <person name="Kuo R.C."/>
            <person name="Labutti K."/>
            <person name="Haridas S."/>
            <person name="Kuo A."/>
            <person name="Salamov A."/>
            <person name="Ahrendt S.R."/>
            <person name="Lipzen A."/>
            <person name="Sullivan W."/>
            <person name="Andreopoulos W.B."/>
            <person name="Clum A."/>
            <person name="Lindquist E."/>
            <person name="Daum C."/>
            <person name="Ramamoorthy G.K."/>
            <person name="Gryganskyi A."/>
            <person name="Culley D."/>
            <person name="Magnuson J.K."/>
            <person name="James T.Y."/>
            <person name="O'Malley M.A."/>
            <person name="Stajich J.E."/>
            <person name="Spatafora J.W."/>
            <person name="Visel A."/>
            <person name="Grigoriev I.V."/>
        </authorList>
    </citation>
    <scope>NUCLEOTIDE SEQUENCE [LARGE SCALE GENOMIC DNA]</scope>
    <source>
        <strain evidence="17 18">62-1032</strain>
    </source>
</reference>
<dbReference type="AlphaFoldDB" id="A0A1Y2F720"/>
<evidence type="ECO:0000313" key="18">
    <source>
        <dbReference type="Proteomes" id="UP000193467"/>
    </source>
</evidence>